<keyword evidence="2" id="KW-1185">Reference proteome</keyword>
<dbReference type="RefSeq" id="WP_175370733.1">
    <property type="nucleotide sequence ID" value="NZ_JABWCS010000197.1"/>
</dbReference>
<dbReference type="AlphaFoldDB" id="A0A850EG54"/>
<evidence type="ECO:0000313" key="1">
    <source>
        <dbReference type="EMBL" id="NUU60125.1"/>
    </source>
</evidence>
<dbReference type="Proteomes" id="UP000564806">
    <property type="component" value="Unassembled WGS sequence"/>
</dbReference>
<name>A0A850EG54_9BACL</name>
<reference evidence="1" key="1">
    <citation type="submission" date="2020-06" db="EMBL/GenBank/DDBJ databases">
        <title>Paenibacillus sp. nov., isolated from soil.</title>
        <authorList>
            <person name="Seo Y.L."/>
        </authorList>
    </citation>
    <scope>NUCLEOTIDE SEQUENCE [LARGE SCALE GENOMIC DNA]</scope>
    <source>
        <strain evidence="1">JW14</strain>
    </source>
</reference>
<dbReference type="EMBL" id="JABWCS010000197">
    <property type="protein sequence ID" value="NUU60125.1"/>
    <property type="molecule type" value="Genomic_DNA"/>
</dbReference>
<organism evidence="1 2">
    <name type="scientific">Paenibacillus agri</name>
    <dbReference type="NCBI Taxonomy" id="2744309"/>
    <lineage>
        <taxon>Bacteria</taxon>
        <taxon>Bacillati</taxon>
        <taxon>Bacillota</taxon>
        <taxon>Bacilli</taxon>
        <taxon>Bacillales</taxon>
        <taxon>Paenibacillaceae</taxon>
        <taxon>Paenibacillus</taxon>
    </lineage>
</organism>
<evidence type="ECO:0000313" key="2">
    <source>
        <dbReference type="Proteomes" id="UP000564806"/>
    </source>
</evidence>
<sequence>MTEYQLSWENQTLTWGEKLSFDAECEWASADTAAKCTLSKEGADWEWEVSSGISRARAIVRDIGILLAAVRVRLGAADHLEALLNNVEASLALSGREATLPLSVVKMAEDDTRSEITVQAQQIGNTITNWLREDALHDVAIRQFGQKALGHLELRSRCEQHLWTPAVAQLLMGPSGSPIVMQLYNEFLHQIILLRDALLPFSNWQEVPFDLKDIERVKGLRFLEQHRRQFLVELLTGGISHRVIVQFAQCTLRTSILEVGYGFQYRLGTVLPAGIGLPIAATDFPRSLLRWHPVWTVKIGNEPEPEAIAFEYELDDYYSARSNLLDTTLTSVGSDNRLLDTNKAQLIIVGLEQGLADHEMGVQATRKCQLRLKLNTDSGAFEVDLGQAARGHRYLYRSPGTVAGEQLSPITDGSPEAAIQSVEAQHLLALPNLVTAATGIYTIQTKQNSLLQWMLLGKLYPENIIAADQTGWGDIQTTVNTLGKQFGAKFVIEG</sequence>
<comment type="caution">
    <text evidence="1">The sequence shown here is derived from an EMBL/GenBank/DDBJ whole genome shotgun (WGS) entry which is preliminary data.</text>
</comment>
<accession>A0A850EG54</accession>
<proteinExistence type="predicted"/>
<protein>
    <submittedName>
        <fullName evidence="1">Uncharacterized protein</fullName>
    </submittedName>
</protein>
<gene>
    <name evidence="1" type="ORF">HPT30_07160</name>
</gene>